<evidence type="ECO:0000313" key="6">
    <source>
        <dbReference type="Proteomes" id="UP000199754"/>
    </source>
</evidence>
<evidence type="ECO:0000256" key="2">
    <source>
        <dbReference type="ARBA" id="ARBA00023125"/>
    </source>
</evidence>
<gene>
    <name evidence="5" type="primary">rspR</name>
    <name evidence="5" type="ORF">SULPSESMR1_03842</name>
</gene>
<dbReference type="SUPFAM" id="SSF48008">
    <property type="entry name" value="GntR ligand-binding domain-like"/>
    <property type="match status" value="1"/>
</dbReference>
<dbReference type="PANTHER" id="PTHR43537:SF45">
    <property type="entry name" value="GNTR FAMILY REGULATORY PROTEIN"/>
    <property type="match status" value="1"/>
</dbReference>
<evidence type="ECO:0000256" key="3">
    <source>
        <dbReference type="ARBA" id="ARBA00023163"/>
    </source>
</evidence>
<protein>
    <submittedName>
        <fullName evidence="5">HTH-type transcriptional repressor RspR</fullName>
    </submittedName>
</protein>
<proteinExistence type="predicted"/>
<evidence type="ECO:0000259" key="4">
    <source>
        <dbReference type="PROSITE" id="PS50949"/>
    </source>
</evidence>
<reference evidence="5 6" key="1">
    <citation type="submission" date="2017-07" db="EMBL/GenBank/DDBJ databases">
        <title>Genome Sequence of Sulfitobacter pseudonitzschiae Strain SMR1 Isolated from a culture of the Diatom Skeletonema marinoi.</title>
        <authorList>
            <person name="Topel M."/>
            <person name="Pinder M.I.M."/>
            <person name="Johansson O.N."/>
            <person name="Kourtchenko O."/>
            <person name="Godhe A."/>
            <person name="Clarke A.K."/>
        </authorList>
    </citation>
    <scope>NUCLEOTIDE SEQUENCE [LARGE SCALE GENOMIC DNA]</scope>
    <source>
        <strain evidence="5 6">SMR1</strain>
        <plasmid evidence="5 6">pSMR1-2</plasmid>
    </source>
</reference>
<sequence>MTALRTATGHSPRPTGSAAARVLDDLRRRIISLELPPGTALLRGDLAAYYDASQTPIRESLQRLEQEGLVKVFPQSRTVVTKIDIPEIYEAHFLRLAVEVEVARQLAQRDSTEVLARADATLRMQEVVRDDPRQLLMFQELDEVFHQTLYEGLGQGNLYAMIQARSGHLNRVRRLDPPDAAKIAYILQGHRTILDAIAQGDADAAAAAVRDHLSRTVSRVETLRDTHRDFFS</sequence>
<name>A0A221K6Z9_9RHOB</name>
<dbReference type="KEGG" id="spse:SULPSESMR1_03842"/>
<dbReference type="EMBL" id="CP022417">
    <property type="protein sequence ID" value="ASM74769.1"/>
    <property type="molecule type" value="Genomic_DNA"/>
</dbReference>
<dbReference type="SMART" id="SM00345">
    <property type="entry name" value="HTH_GNTR"/>
    <property type="match status" value="1"/>
</dbReference>
<dbReference type="Proteomes" id="UP000199754">
    <property type="component" value="Plasmid pSMR1-2"/>
</dbReference>
<dbReference type="Gene3D" id="1.10.10.10">
    <property type="entry name" value="Winged helix-like DNA-binding domain superfamily/Winged helix DNA-binding domain"/>
    <property type="match status" value="1"/>
</dbReference>
<evidence type="ECO:0000256" key="1">
    <source>
        <dbReference type="ARBA" id="ARBA00023015"/>
    </source>
</evidence>
<dbReference type="SMART" id="SM00895">
    <property type="entry name" value="FCD"/>
    <property type="match status" value="1"/>
</dbReference>
<keyword evidence="3" id="KW-0804">Transcription</keyword>
<dbReference type="InterPro" id="IPR000524">
    <property type="entry name" value="Tscrpt_reg_HTH_GntR"/>
</dbReference>
<organism evidence="5 6">
    <name type="scientific">Pseudosulfitobacter pseudonitzschiae</name>
    <dbReference type="NCBI Taxonomy" id="1402135"/>
    <lineage>
        <taxon>Bacteria</taxon>
        <taxon>Pseudomonadati</taxon>
        <taxon>Pseudomonadota</taxon>
        <taxon>Alphaproteobacteria</taxon>
        <taxon>Rhodobacterales</taxon>
        <taxon>Roseobacteraceae</taxon>
        <taxon>Pseudosulfitobacter</taxon>
    </lineage>
</organism>
<evidence type="ECO:0000313" key="5">
    <source>
        <dbReference type="EMBL" id="ASM74769.1"/>
    </source>
</evidence>
<dbReference type="InterPro" id="IPR011711">
    <property type="entry name" value="GntR_C"/>
</dbReference>
<dbReference type="InterPro" id="IPR036388">
    <property type="entry name" value="WH-like_DNA-bd_sf"/>
</dbReference>
<dbReference type="PANTHER" id="PTHR43537">
    <property type="entry name" value="TRANSCRIPTIONAL REGULATOR, GNTR FAMILY"/>
    <property type="match status" value="1"/>
</dbReference>
<dbReference type="AlphaFoldDB" id="A0A221K6Z9"/>
<keyword evidence="1" id="KW-0805">Transcription regulation</keyword>
<keyword evidence="2" id="KW-0238">DNA-binding</keyword>
<dbReference type="SUPFAM" id="SSF46785">
    <property type="entry name" value="Winged helix' DNA-binding domain"/>
    <property type="match status" value="1"/>
</dbReference>
<dbReference type="GO" id="GO:0003700">
    <property type="term" value="F:DNA-binding transcription factor activity"/>
    <property type="evidence" value="ECO:0007669"/>
    <property type="project" value="InterPro"/>
</dbReference>
<dbReference type="GO" id="GO:0003677">
    <property type="term" value="F:DNA binding"/>
    <property type="evidence" value="ECO:0007669"/>
    <property type="project" value="UniProtKB-KW"/>
</dbReference>
<dbReference type="Gene3D" id="1.20.120.530">
    <property type="entry name" value="GntR ligand-binding domain-like"/>
    <property type="match status" value="1"/>
</dbReference>
<dbReference type="InterPro" id="IPR008920">
    <property type="entry name" value="TF_FadR/GntR_C"/>
</dbReference>
<dbReference type="PROSITE" id="PS50949">
    <property type="entry name" value="HTH_GNTR"/>
    <property type="match status" value="1"/>
</dbReference>
<dbReference type="InterPro" id="IPR036390">
    <property type="entry name" value="WH_DNA-bd_sf"/>
</dbReference>
<feature type="domain" description="HTH gntR-type" evidence="4">
    <location>
        <begin position="16"/>
        <end position="83"/>
    </location>
</feature>
<dbReference type="Pfam" id="PF00392">
    <property type="entry name" value="GntR"/>
    <property type="match status" value="1"/>
</dbReference>
<accession>A0A221K6Z9</accession>
<geneLocation type="plasmid" evidence="5 6">
    <name>pSMR1-2</name>
</geneLocation>
<dbReference type="RefSeq" id="WP_162791856.1">
    <property type="nucleotide sequence ID" value="NZ_CP022417.1"/>
</dbReference>
<dbReference type="Pfam" id="PF07729">
    <property type="entry name" value="FCD"/>
    <property type="match status" value="1"/>
</dbReference>
<keyword evidence="5" id="KW-0614">Plasmid</keyword>
<keyword evidence="6" id="KW-1185">Reference proteome</keyword>